<feature type="region of interest" description="Disordered" evidence="1">
    <location>
        <begin position="1"/>
        <end position="100"/>
    </location>
</feature>
<dbReference type="InterPro" id="IPR053206">
    <property type="entry name" value="Dimeric_xanthone_biosynth"/>
</dbReference>
<proteinExistence type="predicted"/>
<feature type="compositionally biased region" description="Basic and acidic residues" evidence="1">
    <location>
        <begin position="65"/>
        <end position="88"/>
    </location>
</feature>
<dbReference type="CDD" id="cd12108">
    <property type="entry name" value="Hr-like"/>
    <property type="match status" value="1"/>
</dbReference>
<reference evidence="3 4" key="1">
    <citation type="submission" date="2020-05" db="EMBL/GenBank/DDBJ databases">
        <title>MicrobeNet Type strains.</title>
        <authorList>
            <person name="Nicholson A.C."/>
        </authorList>
    </citation>
    <scope>NUCLEOTIDE SEQUENCE [LARGE SCALE GENOMIC DNA]</scope>
    <source>
        <strain evidence="3 4">JCM 14547</strain>
    </source>
</reference>
<dbReference type="InterPro" id="IPR012312">
    <property type="entry name" value="Hemerythrin-like"/>
</dbReference>
<gene>
    <name evidence="3" type="ORF">HLB09_02155</name>
</gene>
<feature type="domain" description="Hemerythrin-like" evidence="2">
    <location>
        <begin position="102"/>
        <end position="246"/>
    </location>
</feature>
<keyword evidence="4" id="KW-1185">Reference proteome</keyword>
<dbReference type="Proteomes" id="UP000555552">
    <property type="component" value="Unassembled WGS sequence"/>
</dbReference>
<accession>A0A849BLF8</accession>
<comment type="caution">
    <text evidence="3">The sequence shown here is derived from an EMBL/GenBank/DDBJ whole genome shotgun (WGS) entry which is preliminary data.</text>
</comment>
<dbReference type="PANTHER" id="PTHR38048">
    <property type="entry name" value="EXPRESSED PROTEIN"/>
    <property type="match status" value="1"/>
</dbReference>
<dbReference type="AlphaFoldDB" id="A0A849BLF8"/>
<sequence length="255" mass="27471">MSCGRGSSPRWPSGCRPPGCCTGPERRLRPGTAGPGGPVPERTPATATSASPAAPGLPVVPTPDDGVRRSAERVWDEAARPRGPEPDAGRTYTEDEATQGRHLVDVHDHLRSELAELHDLVDQVAAGSVPPGVARSHIATMTLRQNAWTLGTYCQSYCRVVTTHHTIEDQSMFPRLRSQDPRLGPVVDRLEEEHHAIHDVLERVDRALVASVAAPGPAGVAEVRAAVDLLSDVLLSHLAYEERELVEPLARLGFV</sequence>
<name>A0A849BLF8_9ACTN</name>
<feature type="compositionally biased region" description="Low complexity" evidence="1">
    <location>
        <begin position="43"/>
        <end position="54"/>
    </location>
</feature>
<evidence type="ECO:0000313" key="4">
    <source>
        <dbReference type="Proteomes" id="UP000555552"/>
    </source>
</evidence>
<evidence type="ECO:0000256" key="1">
    <source>
        <dbReference type="SAM" id="MobiDB-lite"/>
    </source>
</evidence>
<organism evidence="3 4">
    <name type="scientific">Pseudokineococcus marinus</name>
    <dbReference type="NCBI Taxonomy" id="351215"/>
    <lineage>
        <taxon>Bacteria</taxon>
        <taxon>Bacillati</taxon>
        <taxon>Actinomycetota</taxon>
        <taxon>Actinomycetes</taxon>
        <taxon>Kineosporiales</taxon>
        <taxon>Kineosporiaceae</taxon>
        <taxon>Pseudokineococcus</taxon>
    </lineage>
</organism>
<dbReference type="Pfam" id="PF01814">
    <property type="entry name" value="Hemerythrin"/>
    <property type="match status" value="1"/>
</dbReference>
<dbReference type="Gene3D" id="1.20.120.520">
    <property type="entry name" value="nmb1532 protein domain like"/>
    <property type="match status" value="1"/>
</dbReference>
<protein>
    <submittedName>
        <fullName evidence="3">Hemerythrin domain-containing protein</fullName>
    </submittedName>
</protein>
<dbReference type="PANTHER" id="PTHR38048:SF1">
    <property type="entry name" value="HEMERYTHRIN-LIKE DOMAIN-CONTAINING PROTEIN"/>
    <property type="match status" value="1"/>
</dbReference>
<evidence type="ECO:0000259" key="2">
    <source>
        <dbReference type="Pfam" id="PF01814"/>
    </source>
</evidence>
<dbReference type="EMBL" id="JABEMA010000012">
    <property type="protein sequence ID" value="NNH21907.1"/>
    <property type="molecule type" value="Genomic_DNA"/>
</dbReference>
<evidence type="ECO:0000313" key="3">
    <source>
        <dbReference type="EMBL" id="NNH21907.1"/>
    </source>
</evidence>